<evidence type="ECO:0000313" key="8">
    <source>
        <dbReference type="Proteomes" id="UP000719412"/>
    </source>
</evidence>
<dbReference type="Proteomes" id="UP000719412">
    <property type="component" value="Unassembled WGS sequence"/>
</dbReference>
<evidence type="ECO:0000256" key="6">
    <source>
        <dbReference type="SAM" id="Phobius"/>
    </source>
</evidence>
<comment type="subcellular location">
    <subcellularLocation>
        <location evidence="1">Cell membrane</location>
        <topology evidence="1">Multi-pass membrane protein</topology>
    </subcellularLocation>
</comment>
<feature type="transmembrane region" description="Helical" evidence="6">
    <location>
        <begin position="390"/>
        <end position="408"/>
    </location>
</feature>
<evidence type="ECO:0000256" key="5">
    <source>
        <dbReference type="ARBA" id="ARBA00023136"/>
    </source>
</evidence>
<keyword evidence="5 6" id="KW-0472">Membrane</keyword>
<feature type="transmembrane region" description="Helical" evidence="6">
    <location>
        <begin position="521"/>
        <end position="540"/>
    </location>
</feature>
<name>A0A8J6LKA4_TENMO</name>
<evidence type="ECO:0000256" key="1">
    <source>
        <dbReference type="ARBA" id="ARBA00004651"/>
    </source>
</evidence>
<evidence type="ECO:0008006" key="9">
    <source>
        <dbReference type="Google" id="ProtNLM"/>
    </source>
</evidence>
<proteinExistence type="predicted"/>
<protein>
    <recommendedName>
        <fullName evidence="9">Gustatory receptor</fullName>
    </recommendedName>
</protein>
<feature type="transmembrane region" description="Helical" evidence="6">
    <location>
        <begin position="165"/>
        <end position="187"/>
    </location>
</feature>
<feature type="transmembrane region" description="Helical" evidence="6">
    <location>
        <begin position="710"/>
        <end position="731"/>
    </location>
</feature>
<sequence>MFENINLQKYRKKNIPNDCVICAATFCCYHSNPPARPQFKPSKFFKILTIISNLLLVYGVINDVKHIERHFTIKQVLIVLEILFNTSTVVFNFIYLAKNKIKLQEAHGLMSLLDSRFRFGVDMILTRESARKLYRILLWLSVLLLVEEVTMFCVALIVDNIDNELLIRMCILEICIFSNATLGLFCMQHLFVYKAMFTQCFHEIEKSLVHLSAAHDSDTKVAFFNKIQKLQRLYLCLRRNLLLNEDFFQPEIFITYSIDVCLLLIGYSYFALMFFRGEVVPLKFDVYLILKSSAVVIAFSALCYEAEQLANTSQDVLSFLFKYPISKLTFVESAQIEILINTLTMQKPLIKASDMFTMGTRLLASINIYQARYFCYHSDPPVRPHFKPSTLLRCLTIVCNLILMYGVINDVNHMEKKFTTKQVVILLEIVFTATSVVFNLIFLVKNKIKLQESHGLMSLFNNKFKFGAEVILTSESARKVHTILLTLFVFLIVEEVVMFCGALIIENIDKDLLVRMCTVEFFIFTNASLGLYCTQLFYVYEYIFDKCFQDIQKYLDQVSDFSESTVTTSESLHSGAALIDRLRKLQRLYMCLRRNFLLNEQFLYPEILIIFSVDICVLMIGYGYFAVMFAQGAVALLKFDVFIIVKSLAFFLAFSNVCYQAQRVATMSQDILSFLFKRPVSKLSALESAQIEMLITTLILQKPQLKASDIFIVGTGFLASVLGTILTYLLVALQFHALWSK</sequence>
<evidence type="ECO:0000256" key="3">
    <source>
        <dbReference type="ARBA" id="ARBA00022692"/>
    </source>
</evidence>
<feature type="transmembrane region" description="Helical" evidence="6">
    <location>
        <begin position="602"/>
        <end position="627"/>
    </location>
</feature>
<reference evidence="7" key="2">
    <citation type="submission" date="2021-08" db="EMBL/GenBank/DDBJ databases">
        <authorList>
            <person name="Eriksson T."/>
        </authorList>
    </citation>
    <scope>NUCLEOTIDE SEQUENCE</scope>
    <source>
        <strain evidence="7">Stoneville</strain>
        <tissue evidence="7">Whole head</tissue>
    </source>
</reference>
<dbReference type="EMBL" id="JABDTM020021398">
    <property type="protein sequence ID" value="KAH0816531.1"/>
    <property type="molecule type" value="Genomic_DNA"/>
</dbReference>
<gene>
    <name evidence="7" type="ORF">GEV33_006260</name>
</gene>
<feature type="transmembrane region" description="Helical" evidence="6">
    <location>
        <begin position="253"/>
        <end position="274"/>
    </location>
</feature>
<keyword evidence="3 6" id="KW-0812">Transmembrane</keyword>
<dbReference type="GO" id="GO:0005886">
    <property type="term" value="C:plasma membrane"/>
    <property type="evidence" value="ECO:0007669"/>
    <property type="project" value="UniProtKB-SubCell"/>
</dbReference>
<keyword evidence="4 6" id="KW-1133">Transmembrane helix</keyword>
<evidence type="ECO:0000256" key="2">
    <source>
        <dbReference type="ARBA" id="ARBA00022475"/>
    </source>
</evidence>
<organism evidence="7 8">
    <name type="scientific">Tenebrio molitor</name>
    <name type="common">Yellow mealworm beetle</name>
    <dbReference type="NCBI Taxonomy" id="7067"/>
    <lineage>
        <taxon>Eukaryota</taxon>
        <taxon>Metazoa</taxon>
        <taxon>Ecdysozoa</taxon>
        <taxon>Arthropoda</taxon>
        <taxon>Hexapoda</taxon>
        <taxon>Insecta</taxon>
        <taxon>Pterygota</taxon>
        <taxon>Neoptera</taxon>
        <taxon>Endopterygota</taxon>
        <taxon>Coleoptera</taxon>
        <taxon>Polyphaga</taxon>
        <taxon>Cucujiformia</taxon>
        <taxon>Tenebrionidae</taxon>
        <taxon>Tenebrio</taxon>
    </lineage>
</organism>
<feature type="transmembrane region" description="Helical" evidence="6">
    <location>
        <begin position="639"/>
        <end position="659"/>
    </location>
</feature>
<feature type="transmembrane region" description="Helical" evidence="6">
    <location>
        <begin position="73"/>
        <end position="97"/>
    </location>
</feature>
<keyword evidence="2" id="KW-1003">Cell membrane</keyword>
<feature type="transmembrane region" description="Helical" evidence="6">
    <location>
        <begin position="483"/>
        <end position="505"/>
    </location>
</feature>
<dbReference type="Pfam" id="PF08395">
    <property type="entry name" value="7tm_7"/>
    <property type="match status" value="1"/>
</dbReference>
<reference evidence="7" key="1">
    <citation type="journal article" date="2020" name="J Insects Food Feed">
        <title>The yellow mealworm (Tenebrio molitor) genome: a resource for the emerging insects as food and feed industry.</title>
        <authorList>
            <person name="Eriksson T."/>
            <person name="Andere A."/>
            <person name="Kelstrup H."/>
            <person name="Emery V."/>
            <person name="Picard C."/>
        </authorList>
    </citation>
    <scope>NUCLEOTIDE SEQUENCE</scope>
    <source>
        <strain evidence="7">Stoneville</strain>
        <tissue evidence="7">Whole head</tissue>
    </source>
</reference>
<dbReference type="InterPro" id="IPR013604">
    <property type="entry name" value="7TM_chemorcpt"/>
</dbReference>
<evidence type="ECO:0000256" key="4">
    <source>
        <dbReference type="ARBA" id="ARBA00022989"/>
    </source>
</evidence>
<feature type="transmembrane region" description="Helical" evidence="6">
    <location>
        <begin position="286"/>
        <end position="304"/>
    </location>
</feature>
<accession>A0A8J6LKA4</accession>
<evidence type="ECO:0000313" key="7">
    <source>
        <dbReference type="EMBL" id="KAH0816531.1"/>
    </source>
</evidence>
<dbReference type="AlphaFoldDB" id="A0A8J6LKA4"/>
<feature type="transmembrane region" description="Helical" evidence="6">
    <location>
        <begin position="423"/>
        <end position="444"/>
    </location>
</feature>
<dbReference type="GO" id="GO:0050909">
    <property type="term" value="P:sensory perception of taste"/>
    <property type="evidence" value="ECO:0007669"/>
    <property type="project" value="InterPro"/>
</dbReference>
<feature type="transmembrane region" description="Helical" evidence="6">
    <location>
        <begin position="44"/>
        <end position="61"/>
    </location>
</feature>
<feature type="transmembrane region" description="Helical" evidence="6">
    <location>
        <begin position="136"/>
        <end position="159"/>
    </location>
</feature>
<comment type="caution">
    <text evidence="7">The sequence shown here is derived from an EMBL/GenBank/DDBJ whole genome shotgun (WGS) entry which is preliminary data.</text>
</comment>
<keyword evidence="8" id="KW-1185">Reference proteome</keyword>